<feature type="binding site" evidence="4">
    <location>
        <position position="24"/>
    </location>
    <ligand>
        <name>a divalent metal cation</name>
        <dbReference type="ChEBI" id="CHEBI:60240"/>
    </ligand>
</feature>
<dbReference type="GO" id="GO:0005524">
    <property type="term" value="F:ATP binding"/>
    <property type="evidence" value="ECO:0007669"/>
    <property type="project" value="UniProtKB-KW"/>
</dbReference>
<dbReference type="GO" id="GO:0008654">
    <property type="term" value="P:phospholipid biosynthetic process"/>
    <property type="evidence" value="ECO:0007669"/>
    <property type="project" value="InterPro"/>
</dbReference>
<keyword evidence="4" id="KW-0479">Metal-binding</keyword>
<keyword evidence="3" id="KW-0547">Nucleotide-binding</keyword>
<evidence type="ECO:0000256" key="5">
    <source>
        <dbReference type="SAM" id="Phobius"/>
    </source>
</evidence>
<reference evidence="6 7" key="1">
    <citation type="submission" date="2018-01" db="EMBL/GenBank/DDBJ databases">
        <title>The draft genome sequence of Cohaesibacter sp. H1304.</title>
        <authorList>
            <person name="Wang N.-N."/>
            <person name="Du Z.-J."/>
        </authorList>
    </citation>
    <scope>NUCLEOTIDE SEQUENCE [LARGE SCALE GENOMIC DNA]</scope>
    <source>
        <strain evidence="6 7">H1304</strain>
    </source>
</reference>
<feature type="transmembrane region" description="Helical" evidence="5">
    <location>
        <begin position="95"/>
        <end position="114"/>
    </location>
</feature>
<organism evidence="6 7">
    <name type="scientific">Cohaesibacter celericrescens</name>
    <dbReference type="NCBI Taxonomy" id="2067669"/>
    <lineage>
        <taxon>Bacteria</taxon>
        <taxon>Pseudomonadati</taxon>
        <taxon>Pseudomonadota</taxon>
        <taxon>Alphaproteobacteria</taxon>
        <taxon>Hyphomicrobiales</taxon>
        <taxon>Cohaesibacteraceae</taxon>
    </lineage>
</organism>
<dbReference type="RefSeq" id="WP_101535852.1">
    <property type="nucleotide sequence ID" value="NZ_JBFHIU010000057.1"/>
</dbReference>
<keyword evidence="5" id="KW-0472">Membrane</keyword>
<dbReference type="PANTHER" id="PTHR34299:SF1">
    <property type="entry name" value="DIACYLGLYCEROL KINASE"/>
    <property type="match status" value="1"/>
</dbReference>
<feature type="binding site" evidence="2">
    <location>
        <position position="65"/>
    </location>
    <ligand>
        <name>substrate</name>
    </ligand>
</feature>
<dbReference type="GO" id="GO:0016020">
    <property type="term" value="C:membrane"/>
    <property type="evidence" value="ECO:0007669"/>
    <property type="project" value="InterPro"/>
</dbReference>
<keyword evidence="3" id="KW-0067">ATP-binding</keyword>
<feature type="binding site" evidence="2">
    <location>
        <position position="94"/>
    </location>
    <ligand>
        <name>substrate</name>
    </ligand>
</feature>
<feature type="binding site" evidence="4">
    <location>
        <position position="72"/>
    </location>
    <ligand>
        <name>a divalent metal cation</name>
        <dbReference type="ChEBI" id="CHEBI:60240"/>
    </ligand>
</feature>
<evidence type="ECO:0000256" key="4">
    <source>
        <dbReference type="PIRSR" id="PIRSR600829-4"/>
    </source>
</evidence>
<keyword evidence="5" id="KW-1133">Transmembrane helix</keyword>
<keyword evidence="7" id="KW-1185">Reference proteome</keyword>
<dbReference type="Proteomes" id="UP000234881">
    <property type="component" value="Unassembled WGS sequence"/>
</dbReference>
<proteinExistence type="predicted"/>
<evidence type="ECO:0000313" key="7">
    <source>
        <dbReference type="Proteomes" id="UP000234881"/>
    </source>
</evidence>
<feature type="binding site" evidence="3">
    <location>
        <position position="24"/>
    </location>
    <ligand>
        <name>ATP</name>
        <dbReference type="ChEBI" id="CHEBI:30616"/>
    </ligand>
</feature>
<dbReference type="GO" id="GO:0016301">
    <property type="term" value="F:kinase activity"/>
    <property type="evidence" value="ECO:0007669"/>
    <property type="project" value="UniProtKB-KW"/>
</dbReference>
<keyword evidence="5" id="KW-0812">Transmembrane</keyword>
<protein>
    <submittedName>
        <fullName evidence="6">Diacylglycerol kinase</fullName>
    </submittedName>
</protein>
<gene>
    <name evidence="6" type="ORF">C0081_21860</name>
</gene>
<sequence>MKHILHTLAAAHYSLAGFRRLLQETAAQAELLFYLLLLVIYGLMGASFEQIMIITFLFLITFSLEALNTAVEVLVDHLTSDTAEFARQAKDLGSFAVFCGLTMMSLYSLYAVYINL</sequence>
<dbReference type="AlphaFoldDB" id="A0A2N5XKC2"/>
<keyword evidence="4" id="KW-0460">Magnesium</keyword>
<dbReference type="PANTHER" id="PTHR34299">
    <property type="entry name" value="DIACYLGLYCEROL KINASE"/>
    <property type="match status" value="1"/>
</dbReference>
<comment type="caution">
    <text evidence="6">The sequence shown here is derived from an EMBL/GenBank/DDBJ whole genome shotgun (WGS) entry which is preliminary data.</text>
</comment>
<name>A0A2N5XKC2_9HYPH</name>
<dbReference type="EMBL" id="PKUQ01000055">
    <property type="protein sequence ID" value="PLW74952.1"/>
    <property type="molecule type" value="Genomic_DNA"/>
</dbReference>
<keyword evidence="6" id="KW-0808">Transferase</keyword>
<evidence type="ECO:0000256" key="3">
    <source>
        <dbReference type="PIRSR" id="PIRSR600829-3"/>
    </source>
</evidence>
<dbReference type="InterPro" id="IPR000829">
    <property type="entry name" value="DAGK"/>
</dbReference>
<feature type="transmembrane region" description="Helical" evidence="5">
    <location>
        <begin position="26"/>
        <end position="44"/>
    </location>
</feature>
<feature type="binding site" evidence="3">
    <location>
        <position position="13"/>
    </location>
    <ligand>
        <name>ATP</name>
        <dbReference type="ChEBI" id="CHEBI:30616"/>
    </ligand>
</feature>
<evidence type="ECO:0000256" key="1">
    <source>
        <dbReference type="PIRSR" id="PIRSR600829-1"/>
    </source>
</evidence>
<feature type="binding site" evidence="2">
    <location>
        <begin position="26"/>
        <end position="30"/>
    </location>
    <ligand>
        <name>substrate</name>
    </ligand>
</feature>
<keyword evidence="6" id="KW-0418">Kinase</keyword>
<dbReference type="PROSITE" id="PS01069">
    <property type="entry name" value="DAGK_PROKAR"/>
    <property type="match status" value="1"/>
</dbReference>
<feature type="binding site" evidence="3">
    <location>
        <position position="72"/>
    </location>
    <ligand>
        <name>ATP</name>
        <dbReference type="ChEBI" id="CHEBI:30616"/>
    </ligand>
</feature>
<feature type="binding site" evidence="3">
    <location>
        <begin position="90"/>
        <end position="91"/>
    </location>
    <ligand>
        <name>ATP</name>
        <dbReference type="ChEBI" id="CHEBI:30616"/>
    </ligand>
</feature>
<dbReference type="Gene3D" id="1.10.3830.10">
    <property type="entry name" value="Diacylglycerol kinase (DAGK) domain"/>
    <property type="match status" value="1"/>
</dbReference>
<accession>A0A2N5XKC2</accession>
<dbReference type="OrthoDB" id="9796011at2"/>
<dbReference type="Pfam" id="PF01219">
    <property type="entry name" value="DAGK_prokar"/>
    <property type="match status" value="1"/>
</dbReference>
<feature type="transmembrane region" description="Helical" evidence="5">
    <location>
        <begin position="51"/>
        <end position="75"/>
    </location>
</feature>
<feature type="active site" description="Proton acceptor" evidence="1">
    <location>
        <position position="65"/>
    </location>
</feature>
<evidence type="ECO:0000256" key="2">
    <source>
        <dbReference type="PIRSR" id="PIRSR600829-2"/>
    </source>
</evidence>
<evidence type="ECO:0000313" key="6">
    <source>
        <dbReference type="EMBL" id="PLW74952.1"/>
    </source>
</evidence>
<dbReference type="GO" id="GO:0046872">
    <property type="term" value="F:metal ion binding"/>
    <property type="evidence" value="ECO:0007669"/>
    <property type="project" value="UniProtKB-KW"/>
</dbReference>
<comment type="cofactor">
    <cofactor evidence="4">
        <name>Mg(2+)</name>
        <dbReference type="ChEBI" id="CHEBI:18420"/>
    </cofactor>
    <text evidence="4">Mn(2+), Zn(2+), Cd(2+) and Co(2+) support activity to lesser extents.</text>
</comment>